<feature type="signal peptide" evidence="8">
    <location>
        <begin position="1"/>
        <end position="20"/>
    </location>
</feature>
<accession>A0AAV2TXY3</accession>
<dbReference type="GO" id="GO:0045087">
    <property type="term" value="P:innate immune response"/>
    <property type="evidence" value="ECO:0007669"/>
    <property type="project" value="UniProtKB-KW"/>
</dbReference>
<evidence type="ECO:0000259" key="9">
    <source>
        <dbReference type="SMART" id="SM00644"/>
    </source>
</evidence>
<dbReference type="PIRSF" id="PIRSF037945">
    <property type="entry name" value="PGRPs"/>
    <property type="match status" value="1"/>
</dbReference>
<evidence type="ECO:0000256" key="1">
    <source>
        <dbReference type="ARBA" id="ARBA00007553"/>
    </source>
</evidence>
<dbReference type="AlphaFoldDB" id="A0AAV2TXY3"/>
<dbReference type="Gene3D" id="3.40.80.10">
    <property type="entry name" value="Peptidoglycan recognition protein-like"/>
    <property type="match status" value="1"/>
</dbReference>
<dbReference type="SMART" id="SM00701">
    <property type="entry name" value="PGRP"/>
    <property type="match status" value="1"/>
</dbReference>
<dbReference type="GO" id="GO:0008745">
    <property type="term" value="F:N-acetylmuramoyl-L-alanine amidase activity"/>
    <property type="evidence" value="ECO:0007669"/>
    <property type="project" value="InterPro"/>
</dbReference>
<evidence type="ECO:0000259" key="10">
    <source>
        <dbReference type="SMART" id="SM00701"/>
    </source>
</evidence>
<dbReference type="InterPro" id="IPR036505">
    <property type="entry name" value="Amidase/PGRP_sf"/>
</dbReference>
<evidence type="ECO:0000256" key="2">
    <source>
        <dbReference type="ARBA" id="ARBA00022588"/>
    </source>
</evidence>
<dbReference type="FunFam" id="3.40.80.10:FF:000001">
    <property type="entry name" value="Peptidoglycan recognition protein 1"/>
    <property type="match status" value="1"/>
</dbReference>
<protein>
    <recommendedName>
        <fullName evidence="6">Peptidoglycan-recognition protein</fullName>
    </recommendedName>
</protein>
<dbReference type="SMART" id="SM00644">
    <property type="entry name" value="Ami_2"/>
    <property type="match status" value="1"/>
</dbReference>
<evidence type="ECO:0000313" key="12">
    <source>
        <dbReference type="Proteomes" id="UP001497525"/>
    </source>
</evidence>
<feature type="domain" description="N-acetylmuramoyl-L-alanine amidase" evidence="9">
    <location>
        <begin position="29"/>
        <end position="168"/>
    </location>
</feature>
<dbReference type="PANTHER" id="PTHR11022:SF41">
    <property type="entry name" value="PEPTIDOGLYCAN-RECOGNITION PROTEIN LC-RELATED"/>
    <property type="match status" value="1"/>
</dbReference>
<dbReference type="InterPro" id="IPR015510">
    <property type="entry name" value="PGRP"/>
</dbReference>
<dbReference type="EMBL" id="CAXLJL010000856">
    <property type="protein sequence ID" value="CAL5141379.1"/>
    <property type="molecule type" value="Genomic_DNA"/>
</dbReference>
<gene>
    <name evidence="11" type="ORF">CDAUBV1_LOCUS16628</name>
</gene>
<dbReference type="GO" id="GO:0042834">
    <property type="term" value="F:peptidoglycan binding"/>
    <property type="evidence" value="ECO:0007669"/>
    <property type="project" value="InterPro"/>
</dbReference>
<dbReference type="SUPFAM" id="SSF55846">
    <property type="entry name" value="N-acetylmuramoyl-L-alanine amidase-like"/>
    <property type="match status" value="1"/>
</dbReference>
<reference evidence="11" key="1">
    <citation type="submission" date="2024-06" db="EMBL/GenBank/DDBJ databases">
        <authorList>
            <person name="Liu X."/>
            <person name="Lenzi L."/>
            <person name="Haldenby T S."/>
            <person name="Uol C."/>
        </authorList>
    </citation>
    <scope>NUCLEOTIDE SEQUENCE</scope>
</reference>
<evidence type="ECO:0000256" key="7">
    <source>
        <dbReference type="PIRSR" id="PIRSR037945-1"/>
    </source>
</evidence>
<feature type="disulfide bond" evidence="7">
    <location>
        <begin position="57"/>
        <end position="62"/>
    </location>
</feature>
<keyword evidence="4 6" id="KW-0391">Immunity</keyword>
<dbReference type="GO" id="GO:0008270">
    <property type="term" value="F:zinc ion binding"/>
    <property type="evidence" value="ECO:0007669"/>
    <property type="project" value="InterPro"/>
</dbReference>
<evidence type="ECO:0000256" key="5">
    <source>
        <dbReference type="ARBA" id="ARBA00023157"/>
    </source>
</evidence>
<dbReference type="GO" id="GO:0009253">
    <property type="term" value="P:peptidoglycan catabolic process"/>
    <property type="evidence" value="ECO:0007669"/>
    <property type="project" value="InterPro"/>
</dbReference>
<keyword evidence="2 6" id="KW-0399">Innate immunity</keyword>
<dbReference type="Pfam" id="PF01510">
    <property type="entry name" value="Amidase_2"/>
    <property type="match status" value="1"/>
</dbReference>
<evidence type="ECO:0000256" key="4">
    <source>
        <dbReference type="ARBA" id="ARBA00022859"/>
    </source>
</evidence>
<name>A0AAV2TXY3_CALDB</name>
<comment type="similarity">
    <text evidence="1 6">Belongs to the N-acetylmuramoyl-L-alanine amidase 2 family.</text>
</comment>
<sequence>MMSILVSGLLFVCLLANAFGVTVVSRSEWGARSPVEKTLMHDPKPYAIIHHTATSTCSGDHCKTVMKGIQNFHMDTRGWSDIGYNFLVGADGVVYEGRGWGVLGTHARGWNNVSYGFSVVGNFMTNTPTQAALSAIRAMIEQAVKRGYLTQTYNVLGHRDVGNTSCPGDAFYEIIKTWPDYGKR</sequence>
<organism evidence="11 12">
    <name type="scientific">Calicophoron daubneyi</name>
    <name type="common">Rumen fluke</name>
    <name type="synonym">Paramphistomum daubneyi</name>
    <dbReference type="NCBI Taxonomy" id="300641"/>
    <lineage>
        <taxon>Eukaryota</taxon>
        <taxon>Metazoa</taxon>
        <taxon>Spiralia</taxon>
        <taxon>Lophotrochozoa</taxon>
        <taxon>Platyhelminthes</taxon>
        <taxon>Trematoda</taxon>
        <taxon>Digenea</taxon>
        <taxon>Plagiorchiida</taxon>
        <taxon>Pronocephalata</taxon>
        <taxon>Paramphistomoidea</taxon>
        <taxon>Paramphistomidae</taxon>
        <taxon>Calicophoron</taxon>
    </lineage>
</organism>
<dbReference type="InterPro" id="IPR002502">
    <property type="entry name" value="Amidase_domain"/>
</dbReference>
<dbReference type="CDD" id="cd06583">
    <property type="entry name" value="PGRP"/>
    <property type="match status" value="1"/>
</dbReference>
<proteinExistence type="inferred from homology"/>
<feature type="domain" description="Peptidoglycan recognition protein family" evidence="10">
    <location>
        <begin position="21"/>
        <end position="162"/>
    </location>
</feature>
<dbReference type="PANTHER" id="PTHR11022">
    <property type="entry name" value="PEPTIDOGLYCAN RECOGNITION PROTEIN"/>
    <property type="match status" value="1"/>
</dbReference>
<dbReference type="Proteomes" id="UP001497525">
    <property type="component" value="Unassembled WGS sequence"/>
</dbReference>
<feature type="chain" id="PRO_5043416234" description="Peptidoglycan-recognition protein" evidence="8">
    <location>
        <begin position="21"/>
        <end position="184"/>
    </location>
</feature>
<evidence type="ECO:0000256" key="3">
    <source>
        <dbReference type="ARBA" id="ARBA00022729"/>
    </source>
</evidence>
<evidence type="ECO:0000313" key="11">
    <source>
        <dbReference type="EMBL" id="CAL5141379.1"/>
    </source>
</evidence>
<comment type="caution">
    <text evidence="11">The sequence shown here is derived from an EMBL/GenBank/DDBJ whole genome shotgun (WGS) entry which is preliminary data.</text>
</comment>
<dbReference type="InterPro" id="IPR017331">
    <property type="entry name" value="Peptidoglycan_recognition"/>
</dbReference>
<keyword evidence="5" id="KW-1015">Disulfide bond</keyword>
<dbReference type="InterPro" id="IPR006619">
    <property type="entry name" value="PGRP_domain_met/bac"/>
</dbReference>
<keyword evidence="3 8" id="KW-0732">Signal</keyword>
<evidence type="ECO:0000256" key="6">
    <source>
        <dbReference type="PIRNR" id="PIRNR037945"/>
    </source>
</evidence>
<evidence type="ECO:0000256" key="8">
    <source>
        <dbReference type="SAM" id="SignalP"/>
    </source>
</evidence>